<gene>
    <name evidence="10" type="ORF">HNR10_000555</name>
</gene>
<evidence type="ECO:0000313" key="11">
    <source>
        <dbReference type="Proteomes" id="UP000572051"/>
    </source>
</evidence>
<dbReference type="EMBL" id="JACCFS010000001">
    <property type="protein sequence ID" value="NYJ32674.1"/>
    <property type="molecule type" value="Genomic_DNA"/>
</dbReference>
<feature type="transmembrane region" description="Helical" evidence="9">
    <location>
        <begin position="104"/>
        <end position="124"/>
    </location>
</feature>
<evidence type="ECO:0000256" key="5">
    <source>
        <dbReference type="ARBA" id="ARBA00022692"/>
    </source>
</evidence>
<feature type="region of interest" description="Disordered" evidence="8">
    <location>
        <begin position="438"/>
        <end position="459"/>
    </location>
</feature>
<keyword evidence="3" id="KW-0813">Transport</keyword>
<evidence type="ECO:0000256" key="4">
    <source>
        <dbReference type="ARBA" id="ARBA00022475"/>
    </source>
</evidence>
<dbReference type="PROSITE" id="PS01116">
    <property type="entry name" value="XANTH_URACIL_PERMASE"/>
    <property type="match status" value="1"/>
</dbReference>
<dbReference type="AlphaFoldDB" id="A0A7Z0J8Q8"/>
<feature type="transmembrane region" description="Helical" evidence="9">
    <location>
        <begin position="318"/>
        <end position="341"/>
    </location>
</feature>
<dbReference type="Pfam" id="PF00860">
    <property type="entry name" value="Xan_ur_permease"/>
    <property type="match status" value="1"/>
</dbReference>
<dbReference type="RefSeq" id="WP_312889071.1">
    <property type="nucleotide sequence ID" value="NZ_JACCFS010000001.1"/>
</dbReference>
<comment type="subcellular location">
    <subcellularLocation>
        <location evidence="1">Cell membrane</location>
        <topology evidence="1">Multi-pass membrane protein</topology>
    </subcellularLocation>
</comment>
<feature type="transmembrane region" description="Helical" evidence="9">
    <location>
        <begin position="80"/>
        <end position="98"/>
    </location>
</feature>
<dbReference type="GO" id="GO:0042907">
    <property type="term" value="F:xanthine transmembrane transporter activity"/>
    <property type="evidence" value="ECO:0007669"/>
    <property type="project" value="TreeGrafter"/>
</dbReference>
<feature type="transmembrane region" description="Helical" evidence="9">
    <location>
        <begin position="347"/>
        <end position="367"/>
    </location>
</feature>
<comment type="similarity">
    <text evidence="2">Belongs to the nucleobase:cation symporter-2 (NCS2) (TC 2.A.40) family.</text>
</comment>
<dbReference type="GO" id="GO:0005886">
    <property type="term" value="C:plasma membrane"/>
    <property type="evidence" value="ECO:0007669"/>
    <property type="project" value="UniProtKB-SubCell"/>
</dbReference>
<feature type="transmembrane region" description="Helical" evidence="9">
    <location>
        <begin position="50"/>
        <end position="68"/>
    </location>
</feature>
<dbReference type="Proteomes" id="UP000572051">
    <property type="component" value="Unassembled WGS sequence"/>
</dbReference>
<feature type="transmembrane region" description="Helical" evidence="9">
    <location>
        <begin position="131"/>
        <end position="157"/>
    </location>
</feature>
<evidence type="ECO:0000313" key="10">
    <source>
        <dbReference type="EMBL" id="NYJ32674.1"/>
    </source>
</evidence>
<evidence type="ECO:0000256" key="2">
    <source>
        <dbReference type="ARBA" id="ARBA00008821"/>
    </source>
</evidence>
<feature type="transmembrane region" description="Helical" evidence="9">
    <location>
        <begin position="21"/>
        <end position="44"/>
    </location>
</feature>
<sequence>MVTTPRHPVDEYRPLSSMALFGLQHVLVMAAAPISSVFIVSAALGLSTELSVNLLAASFVLSGLGSLLQSLGPFRVGAKLPFVMLPGGAPVVLFISIAEQHGVRTAVGAVIITSVFYLVALPVFTRLLRFFPALVIGTMIVIVGVNLVKVSAFLITGRPGDPDFGDPRALLLGMATIGFTIAFFWLFTGVLRQIAVMLGFVSGTVLAILLGTTDFGAVGDSGLVQAPQPMPFGVPEFSLIASVPLLIYSFASMAETTGQTVVNGQAVGRHVEIRRDAPRTIRAEALTSLAGGFFGTPLMVCSGENIGIVRVTGIRSRFVTVAAGIILIVIGFVAPITAVVSAIPAPVVGGTAVLVFGVVIVLGVQMLQRTALDDHTNTFIIGVALALGLMPILVPGMYEAFPPNARILLESGVAVGAVSAAVLNALFHHLRPRLYRDPRPSAATEAEHASEPLEDDHRP</sequence>
<reference evidence="10 11" key="1">
    <citation type="submission" date="2020-07" db="EMBL/GenBank/DDBJ databases">
        <title>Sequencing the genomes of 1000 actinobacteria strains.</title>
        <authorList>
            <person name="Klenk H.-P."/>
        </authorList>
    </citation>
    <scope>NUCLEOTIDE SEQUENCE [LARGE SCALE GENOMIC DNA]</scope>
    <source>
        <strain evidence="10 11">DSM 44442</strain>
    </source>
</reference>
<dbReference type="NCBIfam" id="NF037981">
    <property type="entry name" value="NCS2_1"/>
    <property type="match status" value="1"/>
</dbReference>
<keyword evidence="4" id="KW-1003">Cell membrane</keyword>
<keyword evidence="7 9" id="KW-0472">Membrane</keyword>
<dbReference type="InterPro" id="IPR006042">
    <property type="entry name" value="Xan_ur_permease"/>
</dbReference>
<evidence type="ECO:0000256" key="3">
    <source>
        <dbReference type="ARBA" id="ARBA00022448"/>
    </source>
</evidence>
<evidence type="ECO:0000256" key="7">
    <source>
        <dbReference type="ARBA" id="ARBA00023136"/>
    </source>
</evidence>
<name>A0A7Z0J8Q8_9ACTN</name>
<evidence type="ECO:0000256" key="9">
    <source>
        <dbReference type="SAM" id="Phobius"/>
    </source>
</evidence>
<keyword evidence="5 9" id="KW-0812">Transmembrane</keyword>
<accession>A0A7Z0J8Q8</accession>
<feature type="transmembrane region" description="Helical" evidence="9">
    <location>
        <begin position="407"/>
        <end position="427"/>
    </location>
</feature>
<dbReference type="PANTHER" id="PTHR42810:SF4">
    <property type="entry name" value="URIC ACID TRANSPORTER UACT"/>
    <property type="match status" value="1"/>
</dbReference>
<evidence type="ECO:0000256" key="6">
    <source>
        <dbReference type="ARBA" id="ARBA00022989"/>
    </source>
</evidence>
<dbReference type="InterPro" id="IPR006043">
    <property type="entry name" value="NCS2"/>
</dbReference>
<organism evidence="10 11">
    <name type="scientific">Nocardiopsis aegyptia</name>
    <dbReference type="NCBI Taxonomy" id="220378"/>
    <lineage>
        <taxon>Bacteria</taxon>
        <taxon>Bacillati</taxon>
        <taxon>Actinomycetota</taxon>
        <taxon>Actinomycetes</taxon>
        <taxon>Streptosporangiales</taxon>
        <taxon>Nocardiopsidaceae</taxon>
        <taxon>Nocardiopsis</taxon>
    </lineage>
</organism>
<evidence type="ECO:0000256" key="8">
    <source>
        <dbReference type="SAM" id="MobiDB-lite"/>
    </source>
</evidence>
<feature type="transmembrane region" description="Helical" evidence="9">
    <location>
        <begin position="169"/>
        <end position="187"/>
    </location>
</feature>
<evidence type="ECO:0000256" key="1">
    <source>
        <dbReference type="ARBA" id="ARBA00004651"/>
    </source>
</evidence>
<feature type="transmembrane region" description="Helical" evidence="9">
    <location>
        <begin position="232"/>
        <end position="251"/>
    </location>
</feature>
<feature type="transmembrane region" description="Helical" evidence="9">
    <location>
        <begin position="379"/>
        <end position="401"/>
    </location>
</feature>
<keyword evidence="6 9" id="KW-1133">Transmembrane helix</keyword>
<proteinExistence type="inferred from homology"/>
<feature type="transmembrane region" description="Helical" evidence="9">
    <location>
        <begin position="194"/>
        <end position="212"/>
    </location>
</feature>
<dbReference type="PANTHER" id="PTHR42810">
    <property type="entry name" value="PURINE PERMEASE C1399.01C-RELATED"/>
    <property type="match status" value="1"/>
</dbReference>
<comment type="caution">
    <text evidence="10">The sequence shown here is derived from an EMBL/GenBank/DDBJ whole genome shotgun (WGS) entry which is preliminary data.</text>
</comment>
<protein>
    <submittedName>
        <fullName evidence="10">Uracil-xanthine permease</fullName>
    </submittedName>
</protein>
<keyword evidence="11" id="KW-1185">Reference proteome</keyword>